<keyword evidence="3" id="KW-1185">Reference proteome</keyword>
<feature type="transmembrane region" description="Helical" evidence="1">
    <location>
        <begin position="173"/>
        <end position="192"/>
    </location>
</feature>
<feature type="transmembrane region" description="Helical" evidence="1">
    <location>
        <begin position="37"/>
        <end position="61"/>
    </location>
</feature>
<keyword evidence="1" id="KW-0812">Transmembrane</keyword>
<reference evidence="2 3" key="1">
    <citation type="submission" date="2014-04" db="EMBL/GenBank/DDBJ databases">
        <title>Evolutionary Origins and Diversification of the Mycorrhizal Mutualists.</title>
        <authorList>
            <consortium name="DOE Joint Genome Institute"/>
            <consortium name="Mycorrhizal Genomics Consortium"/>
            <person name="Kohler A."/>
            <person name="Kuo A."/>
            <person name="Nagy L.G."/>
            <person name="Floudas D."/>
            <person name="Copeland A."/>
            <person name="Barry K.W."/>
            <person name="Cichocki N."/>
            <person name="Veneault-Fourrey C."/>
            <person name="LaButti K."/>
            <person name="Lindquist E.A."/>
            <person name="Lipzen A."/>
            <person name="Lundell T."/>
            <person name="Morin E."/>
            <person name="Murat C."/>
            <person name="Riley R."/>
            <person name="Ohm R."/>
            <person name="Sun H."/>
            <person name="Tunlid A."/>
            <person name="Henrissat B."/>
            <person name="Grigoriev I.V."/>
            <person name="Hibbett D.S."/>
            <person name="Martin F."/>
        </authorList>
    </citation>
    <scope>NUCLEOTIDE SEQUENCE [LARGE SCALE GENOMIC DNA]</scope>
    <source>
        <strain evidence="2 3">FD-317 M1</strain>
    </source>
</reference>
<dbReference type="HOGENOM" id="CLU_044614_9_2_1"/>
<feature type="transmembrane region" description="Helical" evidence="1">
    <location>
        <begin position="198"/>
        <end position="219"/>
    </location>
</feature>
<dbReference type="OrthoDB" id="3259206at2759"/>
<feature type="transmembrane region" description="Helical" evidence="1">
    <location>
        <begin position="73"/>
        <end position="96"/>
    </location>
</feature>
<evidence type="ECO:0000256" key="1">
    <source>
        <dbReference type="SAM" id="Phobius"/>
    </source>
</evidence>
<organism evidence="2 3">
    <name type="scientific">Collybiopsis luxurians FD-317 M1</name>
    <dbReference type="NCBI Taxonomy" id="944289"/>
    <lineage>
        <taxon>Eukaryota</taxon>
        <taxon>Fungi</taxon>
        <taxon>Dikarya</taxon>
        <taxon>Basidiomycota</taxon>
        <taxon>Agaricomycotina</taxon>
        <taxon>Agaricomycetes</taxon>
        <taxon>Agaricomycetidae</taxon>
        <taxon>Agaricales</taxon>
        <taxon>Marasmiineae</taxon>
        <taxon>Omphalotaceae</taxon>
        <taxon>Collybiopsis</taxon>
        <taxon>Collybiopsis luxurians</taxon>
    </lineage>
</organism>
<protein>
    <submittedName>
        <fullName evidence="2">Uncharacterized protein</fullName>
    </submittedName>
</protein>
<name>A0A0D0BVU4_9AGAR</name>
<dbReference type="Proteomes" id="UP000053593">
    <property type="component" value="Unassembled WGS sequence"/>
</dbReference>
<keyword evidence="1" id="KW-0472">Membrane</keyword>
<gene>
    <name evidence="2" type="ORF">GYMLUDRAFT_250113</name>
</gene>
<feature type="transmembrane region" description="Helical" evidence="1">
    <location>
        <begin position="116"/>
        <end position="136"/>
    </location>
</feature>
<evidence type="ECO:0000313" key="3">
    <source>
        <dbReference type="Proteomes" id="UP000053593"/>
    </source>
</evidence>
<proteinExistence type="predicted"/>
<keyword evidence="1" id="KW-1133">Transmembrane helix</keyword>
<evidence type="ECO:0000313" key="2">
    <source>
        <dbReference type="EMBL" id="KIK53789.1"/>
    </source>
</evidence>
<accession>A0A0D0BVU4</accession>
<dbReference type="AlphaFoldDB" id="A0A0D0BVU4"/>
<feature type="transmembrane region" description="Helical" evidence="1">
    <location>
        <begin position="7"/>
        <end position="25"/>
    </location>
</feature>
<sequence length="293" mass="32241">MFLLSTAYWIASLSTLIQFFQAWFLSADPDTQKTPHYLFFFNALMLVNYILTDGVVVWRAWVLCHADGKRALIMCLFLLCLVAASVAATITIRIVLTVIDTETGIEFDELNLGINVTQFATMVFSILNNSIATSLISIKAWKSRSVICNDLNASVDGCAKAGKIFALLIETGVLYTLSCLASLIFSVIPLKIGTVGDLYTPVNVQLAGIYPLVVLLLVTHNLTLDETVREQTGFCATTMQLESAMHFERRSVISIGSDKSEANHSADVHRCCIHKRSVSFSAKSRRSNIKGSV</sequence>
<dbReference type="EMBL" id="KN834824">
    <property type="protein sequence ID" value="KIK53789.1"/>
    <property type="molecule type" value="Genomic_DNA"/>
</dbReference>